<proteinExistence type="predicted"/>
<organism evidence="2">
    <name type="scientific">Amphimedon queenslandica</name>
    <name type="common">Sponge</name>
    <dbReference type="NCBI Taxonomy" id="400682"/>
    <lineage>
        <taxon>Eukaryota</taxon>
        <taxon>Metazoa</taxon>
        <taxon>Porifera</taxon>
        <taxon>Demospongiae</taxon>
        <taxon>Heteroscleromorpha</taxon>
        <taxon>Haplosclerida</taxon>
        <taxon>Niphatidae</taxon>
        <taxon>Amphimedon</taxon>
    </lineage>
</organism>
<dbReference type="OrthoDB" id="5967017at2759"/>
<reference evidence="2" key="1">
    <citation type="submission" date="2017-05" db="UniProtKB">
        <authorList>
            <consortium name="EnsemblMetazoa"/>
        </authorList>
    </citation>
    <scope>IDENTIFICATION</scope>
</reference>
<feature type="compositionally biased region" description="Basic and acidic residues" evidence="1">
    <location>
        <begin position="240"/>
        <end position="258"/>
    </location>
</feature>
<dbReference type="PANTHER" id="PTHR22954:SF3">
    <property type="entry name" value="PROTEIN CBG08539"/>
    <property type="match status" value="1"/>
</dbReference>
<dbReference type="AlphaFoldDB" id="A0A1X7TK90"/>
<dbReference type="InterPro" id="IPR005312">
    <property type="entry name" value="DUF1759"/>
</dbReference>
<dbReference type="InParanoid" id="A0A1X7TK90"/>
<evidence type="ECO:0000313" key="2">
    <source>
        <dbReference type="EnsemblMetazoa" id="Aqu2.1.15285_001"/>
    </source>
</evidence>
<dbReference type="PANTHER" id="PTHR22954">
    <property type="entry name" value="RETROVIRAL PROTEASE-RELATED"/>
    <property type="match status" value="1"/>
</dbReference>
<sequence length="298" mass="33710">MEESGDIDHVKLSQIKLSVGEKLTALKKVDEEIIELIDDGEVIVCEIDEADRFNETVYEMLARVEAKLKKSVEKESAAACKSSVRAKLPKLDLPVFNGEITKWFTFWTAIKQQSAQECIAGLTLTDANYAEAVKVLESRFGNKQRIIAKHMEALLHLDPVSWQGNTLALRALYDKIENHVRELAALGVEANTCNSLLPSILMSKLPSELSLAISRKLSEDDDWKFDKIMEELSQELQARERTLPKPDSSRRTSHFKEGKPKRKRPTSVTLHTSITHCCYCDEEHAPESCTKVDKIDKR</sequence>
<protein>
    <submittedName>
        <fullName evidence="2">Uncharacterized protein</fullName>
    </submittedName>
</protein>
<evidence type="ECO:0000256" key="1">
    <source>
        <dbReference type="SAM" id="MobiDB-lite"/>
    </source>
</evidence>
<name>A0A1X7TK90_AMPQE</name>
<dbReference type="EnsemblMetazoa" id="Aqu2.1.15285_001">
    <property type="protein sequence ID" value="Aqu2.1.15285_001"/>
    <property type="gene ID" value="Aqu2.1.15285"/>
</dbReference>
<dbReference type="Pfam" id="PF03564">
    <property type="entry name" value="DUF1759"/>
    <property type="match status" value="1"/>
</dbReference>
<feature type="region of interest" description="Disordered" evidence="1">
    <location>
        <begin position="240"/>
        <end position="268"/>
    </location>
</feature>
<accession>A0A1X7TK90</accession>